<dbReference type="InterPro" id="IPR020449">
    <property type="entry name" value="Tscrpt_reg_AraC-type_HTH"/>
</dbReference>
<dbReference type="SUPFAM" id="SSF51215">
    <property type="entry name" value="Regulatory protein AraC"/>
    <property type="match status" value="1"/>
</dbReference>
<keyword evidence="2" id="KW-0238">DNA-binding</keyword>
<dbReference type="Gene3D" id="2.60.120.10">
    <property type="entry name" value="Jelly Rolls"/>
    <property type="match status" value="1"/>
</dbReference>
<name>A0ABR7D921_9CLOT</name>
<sequence>MNGVTYEKVNLNPNLPAMLGYLGKENFDAKGAFYIGAHWHRSIEITFLVEGEVEGFINGKKIKVNSGEFIFVNSGDVHEIEKKQGKSCGGIILVLSYDFIKNVYPNIDNIRFDISKDSSSKSRMVDIFLEIKDIYLNPKELDYIKINSYLYEILYILLSDFTVEENNSNLENYFKYRDKQKEILMYIGENYREELTLDRISKQFYMSSEYFSRKFHEWFGTTYKVYLANYRFSKAYEELINSNNNIQDIASTHGFSNVKSFITIFKEKYNITPSRYRQFIKSQEMAEKWTINYNYKGIKNDKI</sequence>
<keyword evidence="3" id="KW-0804">Transcription</keyword>
<dbReference type="PANTHER" id="PTHR43280">
    <property type="entry name" value="ARAC-FAMILY TRANSCRIPTIONAL REGULATOR"/>
    <property type="match status" value="1"/>
</dbReference>
<dbReference type="InterPro" id="IPR013096">
    <property type="entry name" value="Cupin_2"/>
</dbReference>
<comment type="caution">
    <text evidence="5">The sequence shown here is derived from an EMBL/GenBank/DDBJ whole genome shotgun (WGS) entry which is preliminary data.</text>
</comment>
<protein>
    <submittedName>
        <fullName evidence="5">AraC family transcriptional regulator</fullName>
    </submittedName>
</protein>
<accession>A0ABR7D921</accession>
<dbReference type="Gene3D" id="1.10.10.60">
    <property type="entry name" value="Homeodomain-like"/>
    <property type="match status" value="2"/>
</dbReference>
<dbReference type="PRINTS" id="PR00032">
    <property type="entry name" value="HTHARAC"/>
</dbReference>
<dbReference type="InterPro" id="IPR009057">
    <property type="entry name" value="Homeodomain-like_sf"/>
</dbReference>
<dbReference type="EMBL" id="JACOOO010000004">
    <property type="protein sequence ID" value="MBC5627817.1"/>
    <property type="molecule type" value="Genomic_DNA"/>
</dbReference>
<dbReference type="InterPro" id="IPR018060">
    <property type="entry name" value="HTH_AraC"/>
</dbReference>
<keyword evidence="1" id="KW-0805">Transcription regulation</keyword>
<dbReference type="PROSITE" id="PS01124">
    <property type="entry name" value="HTH_ARAC_FAMILY_2"/>
    <property type="match status" value="1"/>
</dbReference>
<dbReference type="InterPro" id="IPR014710">
    <property type="entry name" value="RmlC-like_jellyroll"/>
</dbReference>
<proteinExistence type="predicted"/>
<organism evidence="5 6">
    <name type="scientific">Clostridium hominis</name>
    <dbReference type="NCBI Taxonomy" id="2763036"/>
    <lineage>
        <taxon>Bacteria</taxon>
        <taxon>Bacillati</taxon>
        <taxon>Bacillota</taxon>
        <taxon>Clostridia</taxon>
        <taxon>Eubacteriales</taxon>
        <taxon>Clostridiaceae</taxon>
        <taxon>Clostridium</taxon>
    </lineage>
</organism>
<dbReference type="Pfam" id="PF12833">
    <property type="entry name" value="HTH_18"/>
    <property type="match status" value="1"/>
</dbReference>
<evidence type="ECO:0000313" key="6">
    <source>
        <dbReference type="Proteomes" id="UP000596929"/>
    </source>
</evidence>
<evidence type="ECO:0000256" key="2">
    <source>
        <dbReference type="ARBA" id="ARBA00023125"/>
    </source>
</evidence>
<evidence type="ECO:0000256" key="3">
    <source>
        <dbReference type="ARBA" id="ARBA00023163"/>
    </source>
</evidence>
<evidence type="ECO:0000313" key="5">
    <source>
        <dbReference type="EMBL" id="MBC5627817.1"/>
    </source>
</evidence>
<dbReference type="SMART" id="SM00342">
    <property type="entry name" value="HTH_ARAC"/>
    <property type="match status" value="1"/>
</dbReference>
<feature type="domain" description="HTH araC/xylS-type" evidence="4">
    <location>
        <begin position="181"/>
        <end position="279"/>
    </location>
</feature>
<dbReference type="Pfam" id="PF07883">
    <property type="entry name" value="Cupin_2"/>
    <property type="match status" value="1"/>
</dbReference>
<keyword evidence="6" id="KW-1185">Reference proteome</keyword>
<dbReference type="SUPFAM" id="SSF46689">
    <property type="entry name" value="Homeodomain-like"/>
    <property type="match status" value="2"/>
</dbReference>
<dbReference type="Proteomes" id="UP000596929">
    <property type="component" value="Unassembled WGS sequence"/>
</dbReference>
<gene>
    <name evidence="5" type="ORF">H8S20_02815</name>
</gene>
<dbReference type="InterPro" id="IPR037923">
    <property type="entry name" value="HTH-like"/>
</dbReference>
<evidence type="ECO:0000259" key="4">
    <source>
        <dbReference type="PROSITE" id="PS01124"/>
    </source>
</evidence>
<reference evidence="5 6" key="1">
    <citation type="submission" date="2020-08" db="EMBL/GenBank/DDBJ databases">
        <title>Genome public.</title>
        <authorList>
            <person name="Liu C."/>
            <person name="Sun Q."/>
        </authorList>
    </citation>
    <scope>NUCLEOTIDE SEQUENCE [LARGE SCALE GENOMIC DNA]</scope>
    <source>
        <strain evidence="5 6">NSJ-6</strain>
    </source>
</reference>
<dbReference type="RefSeq" id="WP_051986966.1">
    <property type="nucleotide sequence ID" value="NZ_JACOOO010000004.1"/>
</dbReference>
<evidence type="ECO:0000256" key="1">
    <source>
        <dbReference type="ARBA" id="ARBA00023015"/>
    </source>
</evidence>
<dbReference type="PANTHER" id="PTHR43280:SF2">
    <property type="entry name" value="HTH-TYPE TRANSCRIPTIONAL REGULATOR EXSA"/>
    <property type="match status" value="1"/>
</dbReference>